<dbReference type="InterPro" id="IPR045122">
    <property type="entry name" value="Csc1-like"/>
</dbReference>
<name>A0A978UME3_ZIZJJ</name>
<keyword evidence="8 10" id="KW-0472">Membrane</keyword>
<feature type="transmembrane region" description="Helical" evidence="10">
    <location>
        <begin position="221"/>
        <end position="241"/>
    </location>
</feature>
<keyword evidence="5" id="KW-0106">Calcium</keyword>
<feature type="domain" description="CSC1/OSCA1-like N-terminal transmembrane" evidence="12">
    <location>
        <begin position="5"/>
        <end position="99"/>
    </location>
</feature>
<evidence type="ECO:0000256" key="8">
    <source>
        <dbReference type="ARBA" id="ARBA00023136"/>
    </source>
</evidence>
<dbReference type="GO" id="GO:0005227">
    <property type="term" value="F:calcium-activated cation channel activity"/>
    <property type="evidence" value="ECO:0007669"/>
    <property type="project" value="InterPro"/>
</dbReference>
<evidence type="ECO:0000256" key="5">
    <source>
        <dbReference type="ARBA" id="ARBA00022837"/>
    </source>
</evidence>
<keyword evidence="7" id="KW-0406">Ion transport</keyword>
<evidence type="ECO:0000256" key="10">
    <source>
        <dbReference type="SAM" id="Phobius"/>
    </source>
</evidence>
<feature type="transmembrane region" description="Helical" evidence="10">
    <location>
        <begin position="730"/>
        <end position="753"/>
    </location>
</feature>
<evidence type="ECO:0000256" key="1">
    <source>
        <dbReference type="ARBA" id="ARBA00004141"/>
    </source>
</evidence>
<dbReference type="Pfam" id="PF14703">
    <property type="entry name" value="PHM7_cyt"/>
    <property type="match status" value="1"/>
</dbReference>
<keyword evidence="3" id="KW-0813">Transport</keyword>
<feature type="domain" description="CSC1/OSCA1-like cytosolic" evidence="13">
    <location>
        <begin position="263"/>
        <end position="473"/>
    </location>
</feature>
<dbReference type="InterPro" id="IPR027815">
    <property type="entry name" value="CSC1/OSCA1-like_cyt"/>
</dbReference>
<feature type="transmembrane region" description="Helical" evidence="10">
    <location>
        <begin position="6"/>
        <end position="27"/>
    </location>
</feature>
<dbReference type="Proteomes" id="UP000813462">
    <property type="component" value="Unassembled WGS sequence"/>
</dbReference>
<comment type="caution">
    <text evidence="14">The sequence shown here is derived from an EMBL/GenBank/DDBJ whole genome shotgun (WGS) entry which is preliminary data.</text>
</comment>
<gene>
    <name evidence="14" type="ORF">FEM48_Zijuj10G0087500</name>
</gene>
<reference evidence="14" key="1">
    <citation type="journal article" date="2021" name="Front. Plant Sci.">
        <title>Chromosome-Scale Genome Assembly for Chinese Sour Jujube and Insights Into Its Genome Evolution and Domestication Signature.</title>
        <authorList>
            <person name="Shen L.-Y."/>
            <person name="Luo H."/>
            <person name="Wang X.-L."/>
            <person name="Wang X.-M."/>
            <person name="Qiu X.-J."/>
            <person name="Liu H."/>
            <person name="Zhou S.-S."/>
            <person name="Jia K.-H."/>
            <person name="Nie S."/>
            <person name="Bao Y.-T."/>
            <person name="Zhang R.-G."/>
            <person name="Yun Q.-Z."/>
            <person name="Chai Y.-H."/>
            <person name="Lu J.-Y."/>
            <person name="Li Y."/>
            <person name="Zhao S.-W."/>
            <person name="Mao J.-F."/>
            <person name="Jia S.-G."/>
            <person name="Mao Y.-M."/>
        </authorList>
    </citation>
    <scope>NUCLEOTIDE SEQUENCE</scope>
    <source>
        <strain evidence="14">AT0</strain>
        <tissue evidence="14">Leaf</tissue>
    </source>
</reference>
<comment type="subcellular location">
    <subcellularLocation>
        <location evidence="1">Membrane</location>
        <topology evidence="1">Multi-pass membrane protein</topology>
    </subcellularLocation>
</comment>
<evidence type="ECO:0000313" key="14">
    <source>
        <dbReference type="EMBL" id="KAH7515995.1"/>
    </source>
</evidence>
<keyword evidence="9" id="KW-0407">Ion channel</keyword>
<dbReference type="Pfam" id="PF02714">
    <property type="entry name" value="RSN1_7TM"/>
    <property type="match status" value="1"/>
</dbReference>
<feature type="domain" description="CSC1/OSCA1-like 7TM region" evidence="11">
    <location>
        <begin position="486"/>
        <end position="751"/>
    </location>
</feature>
<feature type="transmembrane region" description="Helical" evidence="10">
    <location>
        <begin position="163"/>
        <end position="185"/>
    </location>
</feature>
<evidence type="ECO:0000256" key="3">
    <source>
        <dbReference type="ARBA" id="ARBA00022448"/>
    </source>
</evidence>
<organism evidence="14 15">
    <name type="scientific">Ziziphus jujuba var. spinosa</name>
    <dbReference type="NCBI Taxonomy" id="714518"/>
    <lineage>
        <taxon>Eukaryota</taxon>
        <taxon>Viridiplantae</taxon>
        <taxon>Streptophyta</taxon>
        <taxon>Embryophyta</taxon>
        <taxon>Tracheophyta</taxon>
        <taxon>Spermatophyta</taxon>
        <taxon>Magnoliopsida</taxon>
        <taxon>eudicotyledons</taxon>
        <taxon>Gunneridae</taxon>
        <taxon>Pentapetalae</taxon>
        <taxon>rosids</taxon>
        <taxon>fabids</taxon>
        <taxon>Rosales</taxon>
        <taxon>Rhamnaceae</taxon>
        <taxon>Paliureae</taxon>
        <taxon>Ziziphus</taxon>
    </lineage>
</organism>
<evidence type="ECO:0000313" key="15">
    <source>
        <dbReference type="Proteomes" id="UP000813462"/>
    </source>
</evidence>
<evidence type="ECO:0000259" key="11">
    <source>
        <dbReference type="Pfam" id="PF02714"/>
    </source>
</evidence>
<feature type="transmembrane region" description="Helical" evidence="10">
    <location>
        <begin position="625"/>
        <end position="645"/>
    </location>
</feature>
<evidence type="ECO:0008006" key="16">
    <source>
        <dbReference type="Google" id="ProtNLM"/>
    </source>
</evidence>
<evidence type="ECO:0000256" key="9">
    <source>
        <dbReference type="ARBA" id="ARBA00023303"/>
    </source>
</evidence>
<dbReference type="PANTHER" id="PTHR13018">
    <property type="entry name" value="PROBABLE MEMBRANE PROTEIN DUF221-RELATED"/>
    <property type="match status" value="1"/>
</dbReference>
<dbReference type="PANTHER" id="PTHR13018:SF104">
    <property type="entry name" value="ERD (EARLY-RESPONSIVE TO DEHYDRATION STRESS) FAMILY PROTEIN"/>
    <property type="match status" value="1"/>
</dbReference>
<comment type="similarity">
    <text evidence="2">Belongs to the CSC1 (TC 1.A.17) family.</text>
</comment>
<keyword evidence="6 10" id="KW-1133">Transmembrane helix</keyword>
<dbReference type="InterPro" id="IPR003864">
    <property type="entry name" value="CSC1/OSCA1-like_7TM"/>
</dbReference>
<protein>
    <recommendedName>
        <fullName evidence="16">CSC1-like protein At1g69450</fullName>
    </recommendedName>
</protein>
<sequence>MLVSALLTSLAINSGLCILFFVLYSILRKQPSNYAVYVPRLLAEGKSKRRSHFNLERLIPSPTWLKNAWKLSEEELLSSSGLDAVVFMRLITFRFSGFFTRKLLLSTKIKFNIQIKISFWLIIVFAHINKEVAFLLLDVDMSMQLKCHVFLLPHLSPSQKFMLNLYCCSLKVFSFAGIIGIFVLLPVNCTGELHIVDFTNLPNNSLDVFTISNIGNGSKRLWIHFSAVYVVTIFICYLLYYEYRYISSKRMAYFYSSKPQPHHFTILVHSIPVSVESSVSESVDRFFSEYHPSTYLSHIVIHRTNRLRSLIVVELLGVKSMLQLDATRKRKNGIRKQRQRNVKNGIIITFLYIRIYSSPQDTKLNDAKQLYGRLTHLKSDDTQQKYHRSCCFGLCGRKVDLTDEYEKQLVDIEKNLRLEQSEVSSSGHKEARAAFVSFKSRLGAAIAFHLPQSSNPIEWVTEEAPEPDDVYWPFFSSSFMHRWISKLTVVVACITLTILFLVPVLIVQGLTNLSQLKTWFPFLESILTIKIVSQVITGYLPSLILQLFLKAVPPIMKFLSSIQGYISHSNIEKSACNKVLWFTIWNVFFATVFSGTAIYVVDIFLEPKQIPGKLAVAVPAQASFFIAYVVTTGWTSVCSELFRIIPFSFSLIKRPFTRSTDHELEVPSLPYHKDIPRILFFALLGITYFFLAPLILPFLLLYLCLGYIIYSNQFINVYAPRYESAGKFWPIVHDSIIFSLVLMHAIAVGIFTLKKLSLASSLICPLPIFTLLFNDYCRKRFLPIFVAYSAESLIKKDRQEENDPEMSEFYNKLVIAYQDPALMPVRFSSSSDGLNSPLISSAQV</sequence>
<dbReference type="EMBL" id="JAEACU010000010">
    <property type="protein sequence ID" value="KAH7515995.1"/>
    <property type="molecule type" value="Genomic_DNA"/>
</dbReference>
<evidence type="ECO:0000259" key="12">
    <source>
        <dbReference type="Pfam" id="PF13967"/>
    </source>
</evidence>
<feature type="transmembrane region" description="Helical" evidence="10">
    <location>
        <begin position="678"/>
        <end position="710"/>
    </location>
</feature>
<dbReference type="Pfam" id="PF13967">
    <property type="entry name" value="RSN1_TM"/>
    <property type="match status" value="2"/>
</dbReference>
<feature type="transmembrane region" description="Helical" evidence="10">
    <location>
        <begin position="526"/>
        <end position="549"/>
    </location>
</feature>
<evidence type="ECO:0000259" key="13">
    <source>
        <dbReference type="Pfam" id="PF14703"/>
    </source>
</evidence>
<proteinExistence type="inferred from homology"/>
<dbReference type="AlphaFoldDB" id="A0A978UME3"/>
<evidence type="ECO:0000256" key="7">
    <source>
        <dbReference type="ARBA" id="ARBA00023065"/>
    </source>
</evidence>
<evidence type="ECO:0000256" key="6">
    <source>
        <dbReference type="ARBA" id="ARBA00022989"/>
    </source>
</evidence>
<accession>A0A978UME3</accession>
<evidence type="ECO:0000256" key="2">
    <source>
        <dbReference type="ARBA" id="ARBA00007779"/>
    </source>
</evidence>
<feature type="domain" description="CSC1/OSCA1-like N-terminal transmembrane" evidence="12">
    <location>
        <begin position="161"/>
        <end position="242"/>
    </location>
</feature>
<keyword evidence="4 10" id="KW-0812">Transmembrane</keyword>
<dbReference type="InterPro" id="IPR032880">
    <property type="entry name" value="CSC1/OSCA1-like_N"/>
</dbReference>
<dbReference type="GO" id="GO:0005886">
    <property type="term" value="C:plasma membrane"/>
    <property type="evidence" value="ECO:0007669"/>
    <property type="project" value="TreeGrafter"/>
</dbReference>
<evidence type="ECO:0000256" key="4">
    <source>
        <dbReference type="ARBA" id="ARBA00022692"/>
    </source>
</evidence>
<feature type="transmembrane region" description="Helical" evidence="10">
    <location>
        <begin position="487"/>
        <end position="506"/>
    </location>
</feature>
<feature type="transmembrane region" description="Helical" evidence="10">
    <location>
        <begin position="579"/>
        <end position="605"/>
    </location>
</feature>